<keyword evidence="3" id="KW-1185">Reference proteome</keyword>
<accession>A0A7Z0QUB8</accession>
<name>A0A7Z0QUB8_9GAMM</name>
<evidence type="ECO:0000313" key="3">
    <source>
        <dbReference type="Proteomes" id="UP000589896"/>
    </source>
</evidence>
<feature type="region of interest" description="Disordered" evidence="1">
    <location>
        <begin position="265"/>
        <end position="291"/>
    </location>
</feature>
<protein>
    <submittedName>
        <fullName evidence="2">Uncharacterized protein</fullName>
    </submittedName>
</protein>
<evidence type="ECO:0000313" key="2">
    <source>
        <dbReference type="EMBL" id="NYZ63190.1"/>
    </source>
</evidence>
<reference evidence="2 3" key="1">
    <citation type="submission" date="2020-07" db="EMBL/GenBank/DDBJ databases">
        <title>isolation of Luteimonas sp. SJ-16.</title>
        <authorList>
            <person name="Huang X.-X."/>
            <person name="Xu L."/>
            <person name="Sun J.-Q."/>
        </authorList>
    </citation>
    <scope>NUCLEOTIDE SEQUENCE [LARGE SCALE GENOMIC DNA]</scope>
    <source>
        <strain evidence="2 3">SJ-16</strain>
    </source>
</reference>
<dbReference type="RefSeq" id="WP_180545401.1">
    <property type="nucleotide sequence ID" value="NZ_JACCJZ010000017.1"/>
</dbReference>
<gene>
    <name evidence="2" type="ORF">H0E82_10500</name>
</gene>
<comment type="caution">
    <text evidence="2">The sequence shown here is derived from an EMBL/GenBank/DDBJ whole genome shotgun (WGS) entry which is preliminary data.</text>
</comment>
<dbReference type="AlphaFoldDB" id="A0A7Z0QUB8"/>
<dbReference type="EMBL" id="JACCJZ010000017">
    <property type="protein sequence ID" value="NYZ63190.1"/>
    <property type="molecule type" value="Genomic_DNA"/>
</dbReference>
<evidence type="ECO:0000256" key="1">
    <source>
        <dbReference type="SAM" id="MobiDB-lite"/>
    </source>
</evidence>
<sequence length="291" mass="32384">MNDARAPSGSPGKIYTVTVYVAAPGTPIQHPGSNEIHRSTAGHVYYSLGDGQNESGYGFSPVNSGTRGPGQIVGDEFLAYRNPAYSRTMEISKSQYEALRAFGEAGLKGDERYFDLQYNGATNSCIDFTWGALNHAGLHWERQLPFGRQWQQKNFDGALKPLDNIRELQRIPDPMPDSPHNLEQHHPLPKREWWQRVISDNAAPAEGFVDPARQAAMPAAAHRTRFDDPVLDQLYAALQAGDSKALDRLGQQFNRSEEGLRLAERSAQPMSDQQIVLQREHHQEPALVRGG</sequence>
<proteinExistence type="predicted"/>
<dbReference type="Proteomes" id="UP000589896">
    <property type="component" value="Unassembled WGS sequence"/>
</dbReference>
<organism evidence="2 3">
    <name type="scientific">Luteimonas deserti</name>
    <dbReference type="NCBI Taxonomy" id="2752306"/>
    <lineage>
        <taxon>Bacteria</taxon>
        <taxon>Pseudomonadati</taxon>
        <taxon>Pseudomonadota</taxon>
        <taxon>Gammaproteobacteria</taxon>
        <taxon>Lysobacterales</taxon>
        <taxon>Lysobacteraceae</taxon>
        <taxon>Luteimonas</taxon>
    </lineage>
</organism>